<dbReference type="SUPFAM" id="SSF51182">
    <property type="entry name" value="RmlC-like cupins"/>
    <property type="match status" value="1"/>
</dbReference>
<dbReference type="InterPro" id="IPR011051">
    <property type="entry name" value="RmlC_Cupin_sf"/>
</dbReference>
<evidence type="ECO:0000313" key="2">
    <source>
        <dbReference type="Proteomes" id="UP000199137"/>
    </source>
</evidence>
<proteinExistence type="predicted"/>
<accession>A0A1I5WKF4</accession>
<dbReference type="EMBL" id="FOWC01000009">
    <property type="protein sequence ID" value="SFQ20322.1"/>
    <property type="molecule type" value="Genomic_DNA"/>
</dbReference>
<sequence>MITPLDIPTARVAPRLLPPSGLDLLVAASTCEGRARHLRDLLAGADADGSVYLANPDEVRAMLLHGIDPQLYLAYRDIAAPRPKTDQTDADADGTHAWFADLVVYTAANLGHSPELGRSLGHWNTAAQVEIFQCLSGRVLMLHTNIDDDGNSTMDYHVCQAGDHVVIPFGAWHLTAVLDAPAVVFNIYTDVADLRTGHTSREAVDSDLKYRAAPAPELTIARTASEIAVVGSSRELTERPLRRGEFPSWAEALLMPSGLAALYRHAPAAELARLQEHAAHFGHRPVLATAP</sequence>
<dbReference type="Gene3D" id="2.60.120.10">
    <property type="entry name" value="Jelly Rolls"/>
    <property type="match status" value="1"/>
</dbReference>
<dbReference type="STRING" id="112413.SAMN05421854_109282"/>
<dbReference type="AlphaFoldDB" id="A0A1I5WKF4"/>
<dbReference type="Proteomes" id="UP000199137">
    <property type="component" value="Unassembled WGS sequence"/>
</dbReference>
<organism evidence="1 2">
    <name type="scientific">Amycolatopsis rubida</name>
    <dbReference type="NCBI Taxonomy" id="112413"/>
    <lineage>
        <taxon>Bacteria</taxon>
        <taxon>Bacillati</taxon>
        <taxon>Actinomycetota</taxon>
        <taxon>Actinomycetes</taxon>
        <taxon>Pseudonocardiales</taxon>
        <taxon>Pseudonocardiaceae</taxon>
        <taxon>Amycolatopsis</taxon>
    </lineage>
</organism>
<gene>
    <name evidence="1" type="ORF">SAMN05421854_109282</name>
</gene>
<keyword evidence="1" id="KW-0413">Isomerase</keyword>
<protein>
    <submittedName>
        <fullName evidence="1">Oxalate decarboxylase/phosphoglucose isomerase, cupin superfamily</fullName>
    </submittedName>
</protein>
<reference evidence="2" key="1">
    <citation type="submission" date="2016-10" db="EMBL/GenBank/DDBJ databases">
        <authorList>
            <person name="Varghese N."/>
            <person name="Submissions S."/>
        </authorList>
    </citation>
    <scope>NUCLEOTIDE SEQUENCE [LARGE SCALE GENOMIC DNA]</scope>
    <source>
        <strain evidence="2">DSM 44637</strain>
    </source>
</reference>
<dbReference type="InterPro" id="IPR014710">
    <property type="entry name" value="RmlC-like_jellyroll"/>
</dbReference>
<dbReference type="RefSeq" id="WP_013673430.1">
    <property type="nucleotide sequence ID" value="NZ_FOWC01000009.1"/>
</dbReference>
<evidence type="ECO:0000313" key="1">
    <source>
        <dbReference type="EMBL" id="SFQ20322.1"/>
    </source>
</evidence>
<name>A0A1I5WKF4_9PSEU</name>
<dbReference type="GO" id="GO:0016853">
    <property type="term" value="F:isomerase activity"/>
    <property type="evidence" value="ECO:0007669"/>
    <property type="project" value="UniProtKB-KW"/>
</dbReference>
<dbReference type="CDD" id="cd02208">
    <property type="entry name" value="cupin_RmlC-like"/>
    <property type="match status" value="1"/>
</dbReference>